<feature type="transmembrane region" description="Helical" evidence="6">
    <location>
        <begin position="255"/>
        <end position="274"/>
    </location>
</feature>
<dbReference type="CDD" id="cd17502">
    <property type="entry name" value="MFS_Azr1_MDR_like"/>
    <property type="match status" value="1"/>
</dbReference>
<feature type="transmembrane region" description="Helical" evidence="6">
    <location>
        <begin position="499"/>
        <end position="522"/>
    </location>
</feature>
<feature type="transmembrane region" description="Helical" evidence="6">
    <location>
        <begin position="132"/>
        <end position="151"/>
    </location>
</feature>
<feature type="domain" description="Major facilitator superfamily (MFS) profile" evidence="7">
    <location>
        <begin position="98"/>
        <end position="597"/>
    </location>
</feature>
<keyword evidence="3 6" id="KW-1133">Transmembrane helix</keyword>
<comment type="subcellular location">
    <subcellularLocation>
        <location evidence="1">Membrane</location>
        <topology evidence="1">Multi-pass membrane protein</topology>
    </subcellularLocation>
</comment>
<dbReference type="PRINTS" id="PR01036">
    <property type="entry name" value="TCRTETB"/>
</dbReference>
<accession>A0A8H3YCI0</accession>
<dbReference type="GO" id="GO:0022857">
    <property type="term" value="F:transmembrane transporter activity"/>
    <property type="evidence" value="ECO:0007669"/>
    <property type="project" value="InterPro"/>
</dbReference>
<dbReference type="PANTHER" id="PTHR23501">
    <property type="entry name" value="MAJOR FACILITATOR SUPERFAMILY"/>
    <property type="match status" value="1"/>
</dbReference>
<evidence type="ECO:0000256" key="2">
    <source>
        <dbReference type="ARBA" id="ARBA00022692"/>
    </source>
</evidence>
<dbReference type="PANTHER" id="PTHR23501:SF198">
    <property type="entry name" value="AZOLE RESISTANCE PROTEIN 1-RELATED"/>
    <property type="match status" value="1"/>
</dbReference>
<feature type="transmembrane region" description="Helical" evidence="6">
    <location>
        <begin position="188"/>
        <end position="209"/>
    </location>
</feature>
<feature type="transmembrane region" description="Helical" evidence="6">
    <location>
        <begin position="95"/>
        <end position="120"/>
    </location>
</feature>
<dbReference type="Pfam" id="PF07690">
    <property type="entry name" value="MFS_1"/>
    <property type="match status" value="1"/>
</dbReference>
<reference evidence="8" key="1">
    <citation type="submission" date="2020-07" db="EMBL/GenBank/DDBJ databases">
        <title>Draft Genome Sequence of a Deep-Sea Yeast, Naganishia (Cryptococcus) liquefaciens strain N6.</title>
        <authorList>
            <person name="Han Y.W."/>
            <person name="Kajitani R."/>
            <person name="Morimoto H."/>
            <person name="Parhat M."/>
            <person name="Tsubouchi H."/>
            <person name="Bakenova O."/>
            <person name="Ogata M."/>
            <person name="Argunhan B."/>
            <person name="Aoki R."/>
            <person name="Kajiwara S."/>
            <person name="Itoh T."/>
            <person name="Iwasaki H."/>
        </authorList>
    </citation>
    <scope>NUCLEOTIDE SEQUENCE</scope>
    <source>
        <strain evidence="8">N6</strain>
    </source>
</reference>
<evidence type="ECO:0000256" key="4">
    <source>
        <dbReference type="ARBA" id="ARBA00023136"/>
    </source>
</evidence>
<evidence type="ECO:0000259" key="7">
    <source>
        <dbReference type="PROSITE" id="PS50850"/>
    </source>
</evidence>
<feature type="transmembrane region" description="Helical" evidence="6">
    <location>
        <begin position="408"/>
        <end position="426"/>
    </location>
</feature>
<feature type="transmembrane region" description="Helical" evidence="6">
    <location>
        <begin position="368"/>
        <end position="388"/>
    </location>
</feature>
<evidence type="ECO:0000313" key="8">
    <source>
        <dbReference type="EMBL" id="GHJ84340.1"/>
    </source>
</evidence>
<feature type="transmembrane region" description="Helical" evidence="6">
    <location>
        <begin position="575"/>
        <end position="594"/>
    </location>
</feature>
<evidence type="ECO:0000256" key="6">
    <source>
        <dbReference type="SAM" id="Phobius"/>
    </source>
</evidence>
<evidence type="ECO:0000313" key="9">
    <source>
        <dbReference type="Proteomes" id="UP000620104"/>
    </source>
</evidence>
<feature type="transmembrane region" description="Helical" evidence="6">
    <location>
        <begin position="163"/>
        <end position="182"/>
    </location>
</feature>
<feature type="transmembrane region" description="Helical" evidence="6">
    <location>
        <begin position="328"/>
        <end position="347"/>
    </location>
</feature>
<feature type="region of interest" description="Disordered" evidence="5">
    <location>
        <begin position="600"/>
        <end position="631"/>
    </location>
</feature>
<dbReference type="Gene3D" id="1.20.1720.10">
    <property type="entry name" value="Multidrug resistance protein D"/>
    <property type="match status" value="1"/>
</dbReference>
<keyword evidence="4 6" id="KW-0472">Membrane</keyword>
<dbReference type="SUPFAM" id="SSF103473">
    <property type="entry name" value="MFS general substrate transporter"/>
    <property type="match status" value="1"/>
</dbReference>
<feature type="transmembrane region" description="Helical" evidence="6">
    <location>
        <begin position="221"/>
        <end position="243"/>
    </location>
</feature>
<gene>
    <name evidence="8" type="ORF">NliqN6_0742</name>
</gene>
<comment type="caution">
    <text evidence="8">The sequence shown here is derived from an EMBL/GenBank/DDBJ whole genome shotgun (WGS) entry which is preliminary data.</text>
</comment>
<proteinExistence type="predicted"/>
<evidence type="ECO:0000256" key="3">
    <source>
        <dbReference type="ARBA" id="ARBA00022989"/>
    </source>
</evidence>
<keyword evidence="9" id="KW-1185">Reference proteome</keyword>
<evidence type="ECO:0000256" key="5">
    <source>
        <dbReference type="SAM" id="MobiDB-lite"/>
    </source>
</evidence>
<dbReference type="Gene3D" id="1.20.1250.20">
    <property type="entry name" value="MFS general substrate transporter like domains"/>
    <property type="match status" value="1"/>
</dbReference>
<keyword evidence="2 6" id="KW-0812">Transmembrane</keyword>
<organism evidence="8 9">
    <name type="scientific">Naganishia liquefaciens</name>
    <dbReference type="NCBI Taxonomy" id="104408"/>
    <lineage>
        <taxon>Eukaryota</taxon>
        <taxon>Fungi</taxon>
        <taxon>Dikarya</taxon>
        <taxon>Basidiomycota</taxon>
        <taxon>Agaricomycotina</taxon>
        <taxon>Tremellomycetes</taxon>
        <taxon>Filobasidiales</taxon>
        <taxon>Filobasidiaceae</taxon>
        <taxon>Naganishia</taxon>
    </lineage>
</organism>
<feature type="compositionally biased region" description="Basic and acidic residues" evidence="5">
    <location>
        <begin position="605"/>
        <end position="623"/>
    </location>
</feature>
<dbReference type="GO" id="GO:0005886">
    <property type="term" value="C:plasma membrane"/>
    <property type="evidence" value="ECO:0007669"/>
    <property type="project" value="TreeGrafter"/>
</dbReference>
<feature type="transmembrane region" description="Helical" evidence="6">
    <location>
        <begin position="295"/>
        <end position="316"/>
    </location>
</feature>
<feature type="transmembrane region" description="Helical" evidence="6">
    <location>
        <begin position="433"/>
        <end position="453"/>
    </location>
</feature>
<sequence>MSEKYEINKNIPLTQATPSALQAADANHISSSDATLGASRSVSLADQDAKYSKALSDTTSTRSIHELDKSNVPTVAPAAGKPEDVVAIPLTRLRFWLLFISLCICVFLFALDQLILATAIPKITDEFGALDQLPWLANGFFITMLAANLLYSQALRVFPSKAVIICAVFIFEVGSLICGVAPSMPVLIFGRAVAGLGAAGIFTCAVVILAETSTMAQRAKYMGLVGVSFAIASVVGPLVGGAFADHVTWRWCFYINLPFGGVSIASFIFILPAAPPMGQKDSWKGWGRHMFRDVARFDWIGGAIILGWSTCFILALQWGGASKPWSDGSVIACLVMIPFLLAVFLAWERYVGPGRAMLQLSLFKNPTVVGACLVTAFGFAAMMVLIYYMSEDMQALYNLSATDAGIRLLPMIGTQIVTLIVSGRLISRFGKAWYVILPGPVLIAIGGALLTSVRSAETSISHLMGYGAIIGVGIGLFLQNTMILVQWDYHTTPKVIPQAMGAVMFWSFVGRILGISLGGAVFSNTLKKNLLHFAPTLGREETEIVLSSASGVWTSVPENLRYSVLTAYARTLSNVYAIAIPCGVIAFASAFLINRNGGGPGTAKKAREQAPADKDAEKGEKTDVPPVAMES</sequence>
<evidence type="ECO:0000256" key="1">
    <source>
        <dbReference type="ARBA" id="ARBA00004141"/>
    </source>
</evidence>
<dbReference type="InterPro" id="IPR036259">
    <property type="entry name" value="MFS_trans_sf"/>
</dbReference>
<dbReference type="AlphaFoldDB" id="A0A8H3YCI0"/>
<feature type="transmembrane region" description="Helical" evidence="6">
    <location>
        <begin position="459"/>
        <end position="478"/>
    </location>
</feature>
<dbReference type="OrthoDB" id="10021397at2759"/>
<dbReference type="PROSITE" id="PS50850">
    <property type="entry name" value="MFS"/>
    <property type="match status" value="1"/>
</dbReference>
<name>A0A8H3YCI0_9TREE</name>
<dbReference type="InterPro" id="IPR020846">
    <property type="entry name" value="MFS_dom"/>
</dbReference>
<dbReference type="EMBL" id="BLZA01000007">
    <property type="protein sequence ID" value="GHJ84340.1"/>
    <property type="molecule type" value="Genomic_DNA"/>
</dbReference>
<dbReference type="InterPro" id="IPR011701">
    <property type="entry name" value="MFS"/>
</dbReference>
<protein>
    <recommendedName>
        <fullName evidence="7">Major facilitator superfamily (MFS) profile domain-containing protein</fullName>
    </recommendedName>
</protein>
<dbReference type="Proteomes" id="UP000620104">
    <property type="component" value="Unassembled WGS sequence"/>
</dbReference>